<evidence type="ECO:0000313" key="5">
    <source>
        <dbReference type="EMBL" id="KAB2931984.1"/>
    </source>
</evidence>
<protein>
    <recommendedName>
        <fullName evidence="7">Alpha-2-macroglobulin domain protein</fullName>
    </recommendedName>
</protein>
<comment type="caution">
    <text evidence="5">The sequence shown here is derived from an EMBL/GenBank/DDBJ whole genome shotgun (WGS) entry which is preliminary data.</text>
</comment>
<dbReference type="Pfam" id="PF17973">
    <property type="entry name" value="bMG10"/>
    <property type="match status" value="1"/>
</dbReference>
<dbReference type="Gene3D" id="1.50.10.20">
    <property type="match status" value="1"/>
</dbReference>
<dbReference type="SMART" id="SM01359">
    <property type="entry name" value="A2M_N_2"/>
    <property type="match status" value="1"/>
</dbReference>
<dbReference type="InterPro" id="IPR051802">
    <property type="entry name" value="YfhM-like"/>
</dbReference>
<dbReference type="InterPro" id="IPR011625">
    <property type="entry name" value="A2M_N_BRD"/>
</dbReference>
<dbReference type="PANTHER" id="PTHR40094">
    <property type="entry name" value="ALPHA-2-MACROGLOBULIN HOMOLOG"/>
    <property type="match status" value="1"/>
</dbReference>
<evidence type="ECO:0000259" key="4">
    <source>
        <dbReference type="SMART" id="SM01360"/>
    </source>
</evidence>
<dbReference type="InterPro" id="IPR008930">
    <property type="entry name" value="Terpenoid_cyclase/PrenylTrfase"/>
</dbReference>
<dbReference type="Gene3D" id="2.60.40.3710">
    <property type="match status" value="1"/>
</dbReference>
<dbReference type="InterPro" id="IPR041203">
    <property type="entry name" value="Bact_A2M_MG5"/>
</dbReference>
<dbReference type="Pfam" id="PF01835">
    <property type="entry name" value="MG2"/>
    <property type="match status" value="1"/>
</dbReference>
<dbReference type="InterPro" id="IPR002890">
    <property type="entry name" value="MG2"/>
</dbReference>
<dbReference type="Proteomes" id="UP000460298">
    <property type="component" value="Unassembled WGS sequence"/>
</dbReference>
<evidence type="ECO:0000256" key="1">
    <source>
        <dbReference type="ARBA" id="ARBA00010556"/>
    </source>
</evidence>
<evidence type="ECO:0000256" key="2">
    <source>
        <dbReference type="ARBA" id="ARBA00022729"/>
    </source>
</evidence>
<dbReference type="Pfam" id="PF17972">
    <property type="entry name" value="bMG5"/>
    <property type="match status" value="1"/>
</dbReference>
<dbReference type="Pfam" id="PF00207">
    <property type="entry name" value="A2M"/>
    <property type="match status" value="1"/>
</dbReference>
<accession>A0A833LWR6</accession>
<gene>
    <name evidence="5" type="ORF">F9K24_11920</name>
</gene>
<dbReference type="InterPro" id="IPR032812">
    <property type="entry name" value="SbsA_Ig"/>
</dbReference>
<keyword evidence="2" id="KW-0732">Signal</keyword>
<dbReference type="EMBL" id="WBUI01000011">
    <property type="protein sequence ID" value="KAB2931984.1"/>
    <property type="molecule type" value="Genomic_DNA"/>
</dbReference>
<dbReference type="Pfam" id="PF07703">
    <property type="entry name" value="A2M_BRD"/>
    <property type="match status" value="1"/>
</dbReference>
<reference evidence="5 6" key="1">
    <citation type="submission" date="2019-10" db="EMBL/GenBank/DDBJ databases">
        <title>Extracellular Electron Transfer in a Candidatus Methanoperedens spp. Enrichment Culture.</title>
        <authorList>
            <person name="Berger S."/>
            <person name="Rangel Shaw D."/>
            <person name="Berben T."/>
            <person name="In 'T Zandt M."/>
            <person name="Frank J."/>
            <person name="Reimann J."/>
            <person name="Jetten M.S.M."/>
            <person name="Welte C.U."/>
        </authorList>
    </citation>
    <scope>NUCLEOTIDE SEQUENCE [LARGE SCALE GENOMIC DNA]</scope>
    <source>
        <strain evidence="5">SB12</strain>
    </source>
</reference>
<feature type="domain" description="Alpha-2-macroglobulin bait region" evidence="3">
    <location>
        <begin position="997"/>
        <end position="1145"/>
    </location>
</feature>
<dbReference type="GO" id="GO:0004866">
    <property type="term" value="F:endopeptidase inhibitor activity"/>
    <property type="evidence" value="ECO:0007669"/>
    <property type="project" value="InterPro"/>
</dbReference>
<sequence length="1944" mass="215244">MQMKNRLAFFSSSKSRLLFLIAATALGGFAFFTAKMEAQTPPGYLPEPDIDSNSLQVIQAVPAGQLPSTAAKEIVVSFNQALIPLGKVDSSDLKPFRIEPEISGRFRWYGSSVAAFLPDGPLKAGTHYTIIVPAGLKDLQGRALKADRTFSFHTEALKVDYMYPSDGVTVDYTPSIRVRFNLPVDPSTAKPFVEMRAGNTTVPVELEGPDADQYIGDDDVPQQHMRIRPARPLPRGAQVTLVLKKGLPISGQEGGLAQEFTRKYQTYGPVSVTFEDEAKFFQDSYETGLRFNNEIDPVQAHPFIRLYDEKNNEIKIPEPDERYSTSFISASSWPVKPGKSYRVFVRRGLPDVYGNALPAEKDFRFRMPAVRPFLTLNAGWGASEAMLSPRIPYRYGNMKEVRVEVAPIGLDAILAFLDDYKNDPHKKLNFKKIPLPVNAGPEQVFTRQFDFSSFLNVNRPDGKNEKKTGWIAYRFEGDVLDWEGNKEKASFPGILQSTDLGLTVRESPFAAHVWVHSLSSGEALPGTLVRQYDGSTKGGTCETDKNGYCRIEKASPSLGDKTLYLALDRRAGHGGDMAFVTARFDRVYSGVQWGNHRAGLPEIRGMLVFDRKLYRPGETVQFKAVLSVLERGNLMPFKAGDVRVSINDSRGRQIYSKILKPTAQGGVYDALRIPENSPLGHYNISVVPNMFVGRKAPDSMGGVWDNFQVEEFRPLTFTVLASGTDDRLQSSPAPVRVEGRYLFGAPMSQARASVVVYERAASIYLNQFPAFETGDPENSIERIHLRGQGRLDNAGAFTMQMPAGSFESEKRTYLLAAEYEKARKGNVISLVSTEQRTLEVRPHRKMRLEAKVFDASNRSVTKNAEYTHYASAVFPAVRPVRYVFEENKDASVEVLFVDIKGQAAPGRGEVYVFRNAYNVVETKGPSGSLQRINSLVRILEGRDSIEASGPKVYTFRPTKPGSYEILVRTGDGAFAQTTVYVSGKGYGYWWGSGDDSVELIADKRQYRPGDTARILIKSPYEKAKAVITVEREDILDRRVIEMTSSSQSVDIPLKAEYIPGVQISVMIFRPRVQVSSSPDEADPGKPAVKMGTLYVDLATDTKRIPVAIKKSCDPCGPGQEMQIDIVTAPGAEVALDVADRAILDLVGYRFADPVSRFYDTRPYGIRVLDIRGSLIDQFLRAGKGEPGGGGDESSSGGFAIDGEDGMRKNFRYTAEWKPVLVADAGGKITLKFRLPDNLTTFRIMALAAKDGLYGKAEEEFRVQKSVVTMPVLPNFVRPGDGIWAGALVINQTGAKSDFVFEFQSSPALCAADPSGLNGKDPIPQKLTKEVSLAAGETREILFYCKIPRSPSFLKDLRKEKVDPMNPSFRLDAGSIAFSFRAKGTGDIADGMSRSVPLRQEVVREAFTVSGGAVDTAEEGLLVPDPDENPGELSLQMSGTALLGLKSGYDFFALNPYLCLEQRTSATVVHVMAGPFAPTKTGGEYDPARLNDLFYGSLPSFQNEDGGLRLWKELESSSDPYLTAYVLEALTMLPAPAAYKGRVDAIVPRALSYLVAYRDNPRRETRFYQIETMTYLNYVLSLYGRGRADLVKSSIAESDKLSLRGRGYALLTAHGMKVDPGPAANRIIDDFKNRLSFSTRKIELRETLPFSASRIYYSGGSTLGVWIRYLTERNLHPDFVSKMVLGAANRNVFQSSSHDEAALAMAIRRYHEVYEKGIPTGVAVSLDGKDLFKADFDAKSPLLSTSVDTEALIKRFSLKNLDKPKSLKIMNPSKQGRVYYNATLDYAVDFTKIQAKDEGIYITREVLDERMKPVSLKGLRRGDVYPVRLRIITRRPIANFLLRDPIASATEIVNTSFQTEGLSLADLERTGQSDYPWFGSGEIVEKRYDAYIVTDPYLSAGVHEYIYLVRPIQAGRTLLPPAQAQAMYEPEIFGRTDGGAVEATK</sequence>
<evidence type="ECO:0000259" key="3">
    <source>
        <dbReference type="SMART" id="SM01359"/>
    </source>
</evidence>
<evidence type="ECO:0000313" key="6">
    <source>
        <dbReference type="Proteomes" id="UP000460298"/>
    </source>
</evidence>
<name>A0A833LWR6_9LEPT</name>
<comment type="similarity">
    <text evidence="1">Belongs to the protease inhibitor I39 (alpha-2-macroglobulin) family. Bacterial alpha-2-macroglobulin subfamily.</text>
</comment>
<dbReference type="SUPFAM" id="SSF48239">
    <property type="entry name" value="Terpenoid cyclases/Protein prenyltransferases"/>
    <property type="match status" value="1"/>
</dbReference>
<proteinExistence type="inferred from homology"/>
<dbReference type="SMART" id="SM01360">
    <property type="entry name" value="A2M"/>
    <property type="match status" value="1"/>
</dbReference>
<dbReference type="InterPro" id="IPR041246">
    <property type="entry name" value="Bact_MG10"/>
</dbReference>
<feature type="domain" description="Alpha-2-macroglobulin" evidence="4">
    <location>
        <begin position="1213"/>
        <end position="1302"/>
    </location>
</feature>
<organism evidence="5 6">
    <name type="scientific">Leptonema illini</name>
    <dbReference type="NCBI Taxonomy" id="183"/>
    <lineage>
        <taxon>Bacteria</taxon>
        <taxon>Pseudomonadati</taxon>
        <taxon>Spirochaetota</taxon>
        <taxon>Spirochaetia</taxon>
        <taxon>Leptospirales</taxon>
        <taxon>Leptospiraceae</taxon>
        <taxon>Leptonema</taxon>
    </lineage>
</organism>
<dbReference type="InterPro" id="IPR001599">
    <property type="entry name" value="Macroglobln_a2"/>
</dbReference>
<dbReference type="Gene3D" id="2.60.40.1930">
    <property type="match status" value="1"/>
</dbReference>
<dbReference type="PANTHER" id="PTHR40094:SF1">
    <property type="entry name" value="UBIQUITIN DOMAIN-CONTAINING PROTEIN"/>
    <property type="match status" value="1"/>
</dbReference>
<evidence type="ECO:0008006" key="7">
    <source>
        <dbReference type="Google" id="ProtNLM"/>
    </source>
</evidence>
<dbReference type="Pfam" id="PF13205">
    <property type="entry name" value="Big_5"/>
    <property type="match status" value="1"/>
</dbReference>